<accession>A0A2N5XKS2</accession>
<dbReference type="OrthoDB" id="281808at2"/>
<dbReference type="Proteomes" id="UP000234881">
    <property type="component" value="Unassembled WGS sequence"/>
</dbReference>
<sequence length="172" mass="19385">MTVTFRLAKAEQLSDIRSLFLSAMAPIAKRMGFDQPADAYSDLGAFLETRNLYIAQEDGVLLASAAMHEVDNCLYLDTIAVLPQHQNKGLGSRLLAEVELIAESRELPCLRLHTPEVMHELLAYYTKRGFGETHRSLPAHERDLILRVTFEKAIAGNGFHMDPFDEHDRQFA</sequence>
<dbReference type="PROSITE" id="PS51186">
    <property type="entry name" value="GNAT"/>
    <property type="match status" value="1"/>
</dbReference>
<dbReference type="InterPro" id="IPR016181">
    <property type="entry name" value="Acyl_CoA_acyltransferase"/>
</dbReference>
<dbReference type="InterPro" id="IPR050832">
    <property type="entry name" value="Bact_Acetyltransf"/>
</dbReference>
<dbReference type="EMBL" id="PKUQ01000055">
    <property type="protein sequence ID" value="PLW75030.1"/>
    <property type="molecule type" value="Genomic_DNA"/>
</dbReference>
<gene>
    <name evidence="4" type="ORF">C0081_22285</name>
</gene>
<dbReference type="SUPFAM" id="SSF55729">
    <property type="entry name" value="Acyl-CoA N-acyltransferases (Nat)"/>
    <property type="match status" value="1"/>
</dbReference>
<dbReference type="CDD" id="cd04301">
    <property type="entry name" value="NAT_SF"/>
    <property type="match status" value="1"/>
</dbReference>
<dbReference type="Gene3D" id="3.40.630.30">
    <property type="match status" value="1"/>
</dbReference>
<dbReference type="InterPro" id="IPR000182">
    <property type="entry name" value="GNAT_dom"/>
</dbReference>
<keyword evidence="5" id="KW-1185">Reference proteome</keyword>
<evidence type="ECO:0000256" key="2">
    <source>
        <dbReference type="ARBA" id="ARBA00023315"/>
    </source>
</evidence>
<evidence type="ECO:0000313" key="5">
    <source>
        <dbReference type="Proteomes" id="UP000234881"/>
    </source>
</evidence>
<proteinExistence type="predicted"/>
<keyword evidence="1" id="KW-0808">Transferase</keyword>
<dbReference type="RefSeq" id="WP_101535930.1">
    <property type="nucleotide sequence ID" value="NZ_JBFHIU010000018.1"/>
</dbReference>
<dbReference type="PANTHER" id="PTHR43877">
    <property type="entry name" value="AMINOALKYLPHOSPHONATE N-ACETYLTRANSFERASE-RELATED-RELATED"/>
    <property type="match status" value="1"/>
</dbReference>
<organism evidence="4 5">
    <name type="scientific">Cohaesibacter celericrescens</name>
    <dbReference type="NCBI Taxonomy" id="2067669"/>
    <lineage>
        <taxon>Bacteria</taxon>
        <taxon>Pseudomonadati</taxon>
        <taxon>Pseudomonadota</taxon>
        <taxon>Alphaproteobacteria</taxon>
        <taxon>Hyphomicrobiales</taxon>
        <taxon>Cohaesibacteraceae</taxon>
    </lineage>
</organism>
<keyword evidence="2" id="KW-0012">Acyltransferase</keyword>
<protein>
    <recommendedName>
        <fullName evidence="3">N-acetyltransferase domain-containing protein</fullName>
    </recommendedName>
</protein>
<dbReference type="PANTHER" id="PTHR43877:SF2">
    <property type="entry name" value="AMINOALKYLPHOSPHONATE N-ACETYLTRANSFERASE-RELATED"/>
    <property type="match status" value="1"/>
</dbReference>
<evidence type="ECO:0000313" key="4">
    <source>
        <dbReference type="EMBL" id="PLW75030.1"/>
    </source>
</evidence>
<evidence type="ECO:0000256" key="1">
    <source>
        <dbReference type="ARBA" id="ARBA00022679"/>
    </source>
</evidence>
<evidence type="ECO:0000259" key="3">
    <source>
        <dbReference type="PROSITE" id="PS51186"/>
    </source>
</evidence>
<reference evidence="4 5" key="1">
    <citation type="submission" date="2018-01" db="EMBL/GenBank/DDBJ databases">
        <title>The draft genome sequence of Cohaesibacter sp. H1304.</title>
        <authorList>
            <person name="Wang N.-N."/>
            <person name="Du Z.-J."/>
        </authorList>
    </citation>
    <scope>NUCLEOTIDE SEQUENCE [LARGE SCALE GENOMIC DNA]</scope>
    <source>
        <strain evidence="4 5">H1304</strain>
    </source>
</reference>
<dbReference type="AlphaFoldDB" id="A0A2N5XKS2"/>
<feature type="domain" description="N-acetyltransferase" evidence="3">
    <location>
        <begin position="3"/>
        <end position="151"/>
    </location>
</feature>
<dbReference type="GO" id="GO:0016747">
    <property type="term" value="F:acyltransferase activity, transferring groups other than amino-acyl groups"/>
    <property type="evidence" value="ECO:0007669"/>
    <property type="project" value="InterPro"/>
</dbReference>
<name>A0A2N5XKS2_9HYPH</name>
<comment type="caution">
    <text evidence="4">The sequence shown here is derived from an EMBL/GenBank/DDBJ whole genome shotgun (WGS) entry which is preliminary data.</text>
</comment>
<dbReference type="Pfam" id="PF00583">
    <property type="entry name" value="Acetyltransf_1"/>
    <property type="match status" value="1"/>
</dbReference>